<evidence type="ECO:0000256" key="1">
    <source>
        <dbReference type="SAM" id="Coils"/>
    </source>
</evidence>
<feature type="region of interest" description="Disordered" evidence="2">
    <location>
        <begin position="1"/>
        <end position="26"/>
    </location>
</feature>
<dbReference type="AlphaFoldDB" id="A0A9P6DER1"/>
<dbReference type="InterPro" id="IPR052506">
    <property type="entry name" value="Bact_Fn-Binding"/>
</dbReference>
<evidence type="ECO:0000313" key="4">
    <source>
        <dbReference type="Proteomes" id="UP000807025"/>
    </source>
</evidence>
<evidence type="ECO:0000313" key="3">
    <source>
        <dbReference type="EMBL" id="KAF9493508.1"/>
    </source>
</evidence>
<feature type="region of interest" description="Disordered" evidence="2">
    <location>
        <begin position="346"/>
        <end position="524"/>
    </location>
</feature>
<reference evidence="3" key="1">
    <citation type="submission" date="2020-11" db="EMBL/GenBank/DDBJ databases">
        <authorList>
            <consortium name="DOE Joint Genome Institute"/>
            <person name="Ahrendt S."/>
            <person name="Riley R."/>
            <person name="Andreopoulos W."/>
            <person name="Labutti K."/>
            <person name="Pangilinan J."/>
            <person name="Ruiz-Duenas F.J."/>
            <person name="Barrasa J.M."/>
            <person name="Sanchez-Garcia M."/>
            <person name="Camarero S."/>
            <person name="Miyauchi S."/>
            <person name="Serrano A."/>
            <person name="Linde D."/>
            <person name="Babiker R."/>
            <person name="Drula E."/>
            <person name="Ayuso-Fernandez I."/>
            <person name="Pacheco R."/>
            <person name="Padilla G."/>
            <person name="Ferreira P."/>
            <person name="Barriuso J."/>
            <person name="Kellner H."/>
            <person name="Castanera R."/>
            <person name="Alfaro M."/>
            <person name="Ramirez L."/>
            <person name="Pisabarro A.G."/>
            <person name="Kuo A."/>
            <person name="Tritt A."/>
            <person name="Lipzen A."/>
            <person name="He G."/>
            <person name="Yan M."/>
            <person name="Ng V."/>
            <person name="Cullen D."/>
            <person name="Martin F."/>
            <person name="Rosso M.-N."/>
            <person name="Henrissat B."/>
            <person name="Hibbett D."/>
            <person name="Martinez A.T."/>
            <person name="Grigoriev I.V."/>
        </authorList>
    </citation>
    <scope>NUCLEOTIDE SEQUENCE</scope>
    <source>
        <strain evidence="3">ATCC 90797</strain>
    </source>
</reference>
<keyword evidence="1" id="KW-0175">Coiled coil</keyword>
<dbReference type="Proteomes" id="UP000807025">
    <property type="component" value="Unassembled WGS sequence"/>
</dbReference>
<feature type="coiled-coil region" evidence="1">
    <location>
        <begin position="726"/>
        <end position="753"/>
    </location>
</feature>
<feature type="compositionally biased region" description="Polar residues" evidence="2">
    <location>
        <begin position="478"/>
        <end position="496"/>
    </location>
</feature>
<comment type="caution">
    <text evidence="3">The sequence shown here is derived from an EMBL/GenBank/DDBJ whole genome shotgun (WGS) entry which is preliminary data.</text>
</comment>
<dbReference type="PANTHER" id="PTHR48234:SF1">
    <property type="entry name" value="SEA DOMAIN-CONTAINING PROTEIN-RELATED"/>
    <property type="match status" value="1"/>
</dbReference>
<accession>A0A9P6DER1</accession>
<dbReference type="PANTHER" id="PTHR48234">
    <property type="entry name" value="GH09231P"/>
    <property type="match status" value="1"/>
</dbReference>
<feature type="coiled-coil region" evidence="1">
    <location>
        <begin position="785"/>
        <end position="830"/>
    </location>
</feature>
<feature type="coiled-coil region" evidence="1">
    <location>
        <begin position="588"/>
        <end position="675"/>
    </location>
</feature>
<protein>
    <submittedName>
        <fullName evidence="3">Uncharacterized protein</fullName>
    </submittedName>
</protein>
<feature type="coiled-coil region" evidence="1">
    <location>
        <begin position="856"/>
        <end position="990"/>
    </location>
</feature>
<feature type="compositionally biased region" description="Low complexity" evidence="2">
    <location>
        <begin position="393"/>
        <end position="411"/>
    </location>
</feature>
<proteinExistence type="predicted"/>
<dbReference type="EMBL" id="MU154584">
    <property type="protein sequence ID" value="KAF9493508.1"/>
    <property type="molecule type" value="Genomic_DNA"/>
</dbReference>
<evidence type="ECO:0000256" key="2">
    <source>
        <dbReference type="SAM" id="MobiDB-lite"/>
    </source>
</evidence>
<keyword evidence="4" id="KW-1185">Reference proteome</keyword>
<dbReference type="Gene3D" id="1.10.287.1490">
    <property type="match status" value="1"/>
</dbReference>
<feature type="compositionally biased region" description="Polar residues" evidence="2">
    <location>
        <begin position="1"/>
        <end position="13"/>
    </location>
</feature>
<organism evidence="3 4">
    <name type="scientific">Pleurotus eryngii</name>
    <name type="common">Boletus of the steppes</name>
    <dbReference type="NCBI Taxonomy" id="5323"/>
    <lineage>
        <taxon>Eukaryota</taxon>
        <taxon>Fungi</taxon>
        <taxon>Dikarya</taxon>
        <taxon>Basidiomycota</taxon>
        <taxon>Agaricomycotina</taxon>
        <taxon>Agaricomycetes</taxon>
        <taxon>Agaricomycetidae</taxon>
        <taxon>Agaricales</taxon>
        <taxon>Pleurotineae</taxon>
        <taxon>Pleurotaceae</taxon>
        <taxon>Pleurotus</taxon>
    </lineage>
</organism>
<dbReference type="OrthoDB" id="2441647at2759"/>
<gene>
    <name evidence="3" type="ORF">BDN71DRAFT_1508475</name>
</gene>
<sequence length="1078" mass="117954">MSEYIHSTPQFSVPQPLDDDNVSMSGSSVHSVYMDAPTDFDDTSTHSSITPTATPTPFASMNPYATYDAIADYEMGSALHRQSITSDVHMPSQSVTPVDVSMTSQSATPMIVSPVIMSTDSSVPFMQNMAPYAPYYNTPAFNPADGANISFSNAANTAPYHASQHNVLLTMGNAANTAPHHSSHYNILSAMGGGGMLASSDDGTSHMGNVHHTGNSIRGLHVSHSMPSIANGDTLSTLGYYNTVDRASSFSGLFPTSKNGELTSQATSDLAFLGAMVDTSFTFDPTLNGDFTMPEASSINAEVARYLFNELPGITSEWPAPLAAPKPRYHAQFTGTTKGTVGAVSGVKRKRPTVTVNETDDPVRRKRQGTAPKEPSDTLDVAPASPSAPTPACPSATSAPALPSTPSHTPATPAPTLPSVATSLHLPDPAAEGPAPQPLPMDTSVNSPMPTLPSVAMSSQQPDPAAEGPAPQPLPMDTSVNSPTPTLHSVATSSAPQPLPMDTSVGSLVAKPKRGSQAKGAKLKQTETLSSLHAQVAELKKAYNEAQSADTAITTSFAQVLERETNLHHLLSTRDKELADLRGRGLDGENAQQQIADLQQKYDGLRTQSQDLQEKEAKYTADIARLREELAKLQSDAQGSLDEVTQLRMKLSTVEESGRDEAEAAEVQYSELQDRFEGQLHELSQAVDTIHQHQQTVNRLTLELETSRSTHSKLLECFEALERNSVKDSQQLVNELQHRISDLESAYEKLGQDARFRYQALKDDHEVQLCALREGMSGDIEAAAARDLEKRMASLRKKYDEDTAAHQIVIQELRARIKDLEHAYQQLGEDTQSRYQALKDDHKAQLHTLREQGSSRDAQLERVKDLEAQLTTLKAKSDRDLNDAQMQLEGLHQIQQHATEDALTQYNQLQQATEDARRREAEAIRSEDIQRQVATELQARYAQLQETHVQAIQECEDRYQATTHDHTLRVTELQRELQEALCQLTEASEARYQRLVEESRQPGEIQAAISTAIADARRAAEDHFQTRTTEIQRENHELHTEISNLRATVEQLPVRQENMNANADKGKQRVVLNVHSYG</sequence>
<name>A0A9P6DER1_PLEER</name>